<dbReference type="PANTHER" id="PTHR11364">
    <property type="entry name" value="THIOSULFATE SULFERTANSFERASE"/>
    <property type="match status" value="1"/>
</dbReference>
<comment type="caution">
    <text evidence="4">The sequence shown here is derived from an EMBL/GenBank/DDBJ whole genome shotgun (WGS) entry which is preliminary data.</text>
</comment>
<dbReference type="SUPFAM" id="SSF52821">
    <property type="entry name" value="Rhodanese/Cell cycle control phosphatase"/>
    <property type="match status" value="2"/>
</dbReference>
<evidence type="ECO:0000256" key="2">
    <source>
        <dbReference type="ARBA" id="ARBA00022737"/>
    </source>
</evidence>
<dbReference type="SMART" id="SM00450">
    <property type="entry name" value="RHOD"/>
    <property type="match status" value="2"/>
</dbReference>
<sequence length="279" mass="31686">MKNIVNVNWLNENLDNPSVRIIDCRFVLGSPGKGLDSYVKEHISGALYFDLEKDMSSKATKHGGRHPMPELDRIIDKLSTAGIDADMKVVAYDDQGGMMASRFWWLLKYLGHEEVYVLDGGFSKWLSKGYPVNDEIPSFARKEFQANIQHDLLSNVEEVKQNIETKKALLLDSRAEDRYLGKNETIDKKAGHIPGAVNYFWKDVINEQNEWKSIDELKEQFKDLNNDDQIIVYCGSGVSACPNIVALNELGFNNVKLYIGSWSDWITYEENPIAVGTED</sequence>
<dbReference type="AlphaFoldDB" id="A0A072NHV8"/>
<name>A0A072NHV8_SCHAZ</name>
<dbReference type="PATRIC" id="fig|1348973.3.peg.3550"/>
<dbReference type="Pfam" id="PF00581">
    <property type="entry name" value="Rhodanese"/>
    <property type="match status" value="2"/>
</dbReference>
<keyword evidence="2" id="KW-0677">Repeat</keyword>
<dbReference type="PROSITE" id="PS50206">
    <property type="entry name" value="RHODANESE_3"/>
    <property type="match status" value="2"/>
</dbReference>
<reference evidence="4 5" key="1">
    <citation type="submission" date="2014-04" db="EMBL/GenBank/DDBJ databases">
        <title>Draft genome sequence of Bacillus azotoformans MEV2011, a (co-) denitrifying strain unable to grow in the presence of oxygen.</title>
        <authorList>
            <person name="Nielsen M."/>
            <person name="Schreiber L."/>
            <person name="Finster K."/>
            <person name="Schramm A."/>
        </authorList>
    </citation>
    <scope>NUCLEOTIDE SEQUENCE [LARGE SCALE GENOMIC DNA]</scope>
    <source>
        <strain evidence="4 5">MEV2011</strain>
    </source>
</reference>
<feature type="domain" description="Rhodanese" evidence="3">
    <location>
        <begin position="15"/>
        <end position="134"/>
    </location>
</feature>
<dbReference type="Gene3D" id="3.40.250.10">
    <property type="entry name" value="Rhodanese-like domain"/>
    <property type="match status" value="2"/>
</dbReference>
<dbReference type="PANTHER" id="PTHR11364:SF27">
    <property type="entry name" value="SULFURTRANSFERASE"/>
    <property type="match status" value="1"/>
</dbReference>
<dbReference type="EC" id="2.8.1.1" evidence="4"/>
<evidence type="ECO:0000313" key="5">
    <source>
        <dbReference type="Proteomes" id="UP000027936"/>
    </source>
</evidence>
<feature type="domain" description="Rhodanese" evidence="3">
    <location>
        <begin position="164"/>
        <end position="274"/>
    </location>
</feature>
<evidence type="ECO:0000259" key="3">
    <source>
        <dbReference type="PROSITE" id="PS50206"/>
    </source>
</evidence>
<dbReference type="RefSeq" id="WP_035197249.1">
    <property type="nucleotide sequence ID" value="NZ_JJRY01000018.1"/>
</dbReference>
<dbReference type="CDD" id="cd01449">
    <property type="entry name" value="TST_Repeat_2"/>
    <property type="match status" value="1"/>
</dbReference>
<dbReference type="FunFam" id="3.40.250.10:FF:000035">
    <property type="entry name" value="Thiosulfate sulfurtransferase"/>
    <property type="match status" value="1"/>
</dbReference>
<dbReference type="EC" id="2.8.1.2" evidence="4"/>
<evidence type="ECO:0000256" key="1">
    <source>
        <dbReference type="ARBA" id="ARBA00022679"/>
    </source>
</evidence>
<dbReference type="InterPro" id="IPR045078">
    <property type="entry name" value="TST/MPST-like"/>
</dbReference>
<keyword evidence="1 4" id="KW-0808">Transferase</keyword>
<organism evidence="4 5">
    <name type="scientific">Schinkia azotoformans MEV2011</name>
    <dbReference type="NCBI Taxonomy" id="1348973"/>
    <lineage>
        <taxon>Bacteria</taxon>
        <taxon>Bacillati</taxon>
        <taxon>Bacillota</taxon>
        <taxon>Bacilli</taxon>
        <taxon>Bacillales</taxon>
        <taxon>Bacillaceae</taxon>
        <taxon>Calidifontibacillus/Schinkia group</taxon>
        <taxon>Schinkia</taxon>
    </lineage>
</organism>
<evidence type="ECO:0000313" key="4">
    <source>
        <dbReference type="EMBL" id="KEF37081.1"/>
    </source>
</evidence>
<accession>A0A072NHV8</accession>
<protein>
    <submittedName>
        <fullName evidence="4">Rhodanese-related sulfurtransferase</fullName>
        <ecNumber evidence="4">2.8.1.1</ecNumber>
        <ecNumber evidence="4">2.8.1.2</ecNumber>
    </submittedName>
</protein>
<proteinExistence type="predicted"/>
<dbReference type="InterPro" id="IPR001763">
    <property type="entry name" value="Rhodanese-like_dom"/>
</dbReference>
<dbReference type="Proteomes" id="UP000027936">
    <property type="component" value="Unassembled WGS sequence"/>
</dbReference>
<dbReference type="CDD" id="cd01448">
    <property type="entry name" value="TST_Repeat_1"/>
    <property type="match status" value="1"/>
</dbReference>
<gene>
    <name evidence="4" type="ORF">M670_03672</name>
</gene>
<dbReference type="EMBL" id="JJRY01000018">
    <property type="protein sequence ID" value="KEF37081.1"/>
    <property type="molecule type" value="Genomic_DNA"/>
</dbReference>
<dbReference type="GO" id="GO:0016784">
    <property type="term" value="F:3-mercaptopyruvate sulfurtransferase activity"/>
    <property type="evidence" value="ECO:0007669"/>
    <property type="project" value="UniProtKB-EC"/>
</dbReference>
<dbReference type="InterPro" id="IPR036873">
    <property type="entry name" value="Rhodanese-like_dom_sf"/>
</dbReference>
<dbReference type="GO" id="GO:0004792">
    <property type="term" value="F:thiosulfate-cyanide sulfurtransferase activity"/>
    <property type="evidence" value="ECO:0007669"/>
    <property type="project" value="UniProtKB-EC"/>
</dbReference>
<dbReference type="OrthoDB" id="9770030at2"/>